<name>S8EHP9_FOMSC</name>
<dbReference type="InParanoid" id="S8EHP9"/>
<protein>
    <submittedName>
        <fullName evidence="1">Uncharacterized protein</fullName>
    </submittedName>
</protein>
<accession>S8EHP9</accession>
<gene>
    <name evidence="1" type="ORF">FOMPIDRAFT_1115617</name>
</gene>
<organism evidence="1 2">
    <name type="scientific">Fomitopsis schrenkii</name>
    <name type="common">Brown rot fungus</name>
    <dbReference type="NCBI Taxonomy" id="2126942"/>
    <lineage>
        <taxon>Eukaryota</taxon>
        <taxon>Fungi</taxon>
        <taxon>Dikarya</taxon>
        <taxon>Basidiomycota</taxon>
        <taxon>Agaricomycotina</taxon>
        <taxon>Agaricomycetes</taxon>
        <taxon>Polyporales</taxon>
        <taxon>Fomitopsis</taxon>
    </lineage>
</organism>
<dbReference type="Gene3D" id="3.80.10.10">
    <property type="entry name" value="Ribonuclease Inhibitor"/>
    <property type="match status" value="1"/>
</dbReference>
<proteinExistence type="predicted"/>
<sequence>MLHRPRAHNSSEVSVRGPHVLAFCTTIASPGLQPIARQVRKATFDFEGVRPTYAGLNGVADAVAAMTNLEELTLLGMPDRDTDGWVLRGASFRLRLFMTTLSLTSKDVLDFLRSQPNITTLATISPLPPDMSTKNVYQHMSFPTDAVPRLTTLDCSAPFLISLQAASPPTRALTNMRVDLNRLNPNIESEALKALAAFSSSVKRLSLRRSALRQQPASGDRSGAMSMATVLNHAAPNRRWSKVEFLEMHDGTYDASAIPSLSQSISKGFPAVETVVWAPSTHPSGSTASAACIAMIFFTFCRRLHHFIFLDDASDPANKRYLSVSKHSGGGLRAVPIGAAEVEDMWKQSPA</sequence>
<dbReference type="InterPro" id="IPR032675">
    <property type="entry name" value="LRR_dom_sf"/>
</dbReference>
<dbReference type="OrthoDB" id="2788388at2759"/>
<reference evidence="1 2" key="1">
    <citation type="journal article" date="2012" name="Science">
        <title>The Paleozoic origin of enzymatic lignin decomposition reconstructed from 31 fungal genomes.</title>
        <authorList>
            <person name="Floudas D."/>
            <person name="Binder M."/>
            <person name="Riley R."/>
            <person name="Barry K."/>
            <person name="Blanchette R.A."/>
            <person name="Henrissat B."/>
            <person name="Martinez A.T."/>
            <person name="Otillar R."/>
            <person name="Spatafora J.W."/>
            <person name="Yadav J.S."/>
            <person name="Aerts A."/>
            <person name="Benoit I."/>
            <person name="Boyd A."/>
            <person name="Carlson A."/>
            <person name="Copeland A."/>
            <person name="Coutinho P.M."/>
            <person name="de Vries R.P."/>
            <person name="Ferreira P."/>
            <person name="Findley K."/>
            <person name="Foster B."/>
            <person name="Gaskell J."/>
            <person name="Glotzer D."/>
            <person name="Gorecki P."/>
            <person name="Heitman J."/>
            <person name="Hesse C."/>
            <person name="Hori C."/>
            <person name="Igarashi K."/>
            <person name="Jurgens J.A."/>
            <person name="Kallen N."/>
            <person name="Kersten P."/>
            <person name="Kohler A."/>
            <person name="Kuees U."/>
            <person name="Kumar T.K.A."/>
            <person name="Kuo A."/>
            <person name="LaButti K."/>
            <person name="Larrondo L.F."/>
            <person name="Lindquist E."/>
            <person name="Ling A."/>
            <person name="Lombard V."/>
            <person name="Lucas S."/>
            <person name="Lundell T."/>
            <person name="Martin R."/>
            <person name="McLaughlin D.J."/>
            <person name="Morgenstern I."/>
            <person name="Morin E."/>
            <person name="Murat C."/>
            <person name="Nagy L.G."/>
            <person name="Nolan M."/>
            <person name="Ohm R.A."/>
            <person name="Patyshakuliyeva A."/>
            <person name="Rokas A."/>
            <person name="Ruiz-Duenas F.J."/>
            <person name="Sabat G."/>
            <person name="Salamov A."/>
            <person name="Samejima M."/>
            <person name="Schmutz J."/>
            <person name="Slot J.C."/>
            <person name="St John F."/>
            <person name="Stenlid J."/>
            <person name="Sun H."/>
            <person name="Sun S."/>
            <person name="Syed K."/>
            <person name="Tsang A."/>
            <person name="Wiebenga A."/>
            <person name="Young D."/>
            <person name="Pisabarro A."/>
            <person name="Eastwood D.C."/>
            <person name="Martin F."/>
            <person name="Cullen D."/>
            <person name="Grigoriev I.V."/>
            <person name="Hibbett D.S."/>
        </authorList>
    </citation>
    <scope>NUCLEOTIDE SEQUENCE</scope>
    <source>
        <strain evidence="2">FP-58527</strain>
    </source>
</reference>
<keyword evidence="2" id="KW-1185">Reference proteome</keyword>
<evidence type="ECO:0000313" key="2">
    <source>
        <dbReference type="Proteomes" id="UP000015241"/>
    </source>
</evidence>
<dbReference type="Proteomes" id="UP000015241">
    <property type="component" value="Unassembled WGS sequence"/>
</dbReference>
<evidence type="ECO:0000313" key="1">
    <source>
        <dbReference type="EMBL" id="EPT03718.1"/>
    </source>
</evidence>
<dbReference type="AlphaFoldDB" id="S8EHP9"/>
<dbReference type="EMBL" id="KE504129">
    <property type="protein sequence ID" value="EPT03718.1"/>
    <property type="molecule type" value="Genomic_DNA"/>
</dbReference>
<dbReference type="HOGENOM" id="CLU_789972_0_0_1"/>